<organism evidence="2 3">
    <name type="scientific">Bradyrhizobium erythrophlei</name>
    <dbReference type="NCBI Taxonomy" id="1437360"/>
    <lineage>
        <taxon>Bacteria</taxon>
        <taxon>Pseudomonadati</taxon>
        <taxon>Pseudomonadota</taxon>
        <taxon>Alphaproteobacteria</taxon>
        <taxon>Hyphomicrobiales</taxon>
        <taxon>Nitrobacteraceae</taxon>
        <taxon>Bradyrhizobium</taxon>
    </lineage>
</organism>
<name>A0A1M7TKV6_9BRAD</name>
<evidence type="ECO:0000256" key="1">
    <source>
        <dbReference type="SAM" id="SignalP"/>
    </source>
</evidence>
<dbReference type="Proteomes" id="UP000184096">
    <property type="component" value="Chromosome I"/>
</dbReference>
<proteinExistence type="predicted"/>
<feature type="signal peptide" evidence="1">
    <location>
        <begin position="1"/>
        <end position="18"/>
    </location>
</feature>
<dbReference type="RefSeq" id="WP_156898471.1">
    <property type="nucleotide sequence ID" value="NZ_LT670849.1"/>
</dbReference>
<protein>
    <submittedName>
        <fullName evidence="2">Dienelactone hydrolase</fullName>
    </submittedName>
</protein>
<keyword evidence="3" id="KW-1185">Reference proteome</keyword>
<evidence type="ECO:0000313" key="3">
    <source>
        <dbReference type="Proteomes" id="UP000184096"/>
    </source>
</evidence>
<reference evidence="3" key="1">
    <citation type="submission" date="2016-11" db="EMBL/GenBank/DDBJ databases">
        <authorList>
            <person name="Varghese N."/>
            <person name="Submissions S."/>
        </authorList>
    </citation>
    <scope>NUCLEOTIDE SEQUENCE [LARGE SCALE GENOMIC DNA]</scope>
    <source>
        <strain evidence="3">GAS401</strain>
    </source>
</reference>
<keyword evidence="1" id="KW-0732">Signal</keyword>
<feature type="chain" id="PRO_5012116422" evidence="1">
    <location>
        <begin position="19"/>
        <end position="301"/>
    </location>
</feature>
<dbReference type="OrthoDB" id="7839439at2"/>
<gene>
    <name evidence="2" type="ORF">SAMN05444170_2007</name>
</gene>
<dbReference type="EMBL" id="LT670849">
    <property type="protein sequence ID" value="SHN71364.1"/>
    <property type="molecule type" value="Genomic_DNA"/>
</dbReference>
<dbReference type="GO" id="GO:0016787">
    <property type="term" value="F:hydrolase activity"/>
    <property type="evidence" value="ECO:0007669"/>
    <property type="project" value="UniProtKB-KW"/>
</dbReference>
<accession>A0A1M7TKV6</accession>
<dbReference type="AlphaFoldDB" id="A0A1M7TKV6"/>
<keyword evidence="2" id="KW-0378">Hydrolase</keyword>
<evidence type="ECO:0000313" key="2">
    <source>
        <dbReference type="EMBL" id="SHN71364.1"/>
    </source>
</evidence>
<dbReference type="InterPro" id="IPR029058">
    <property type="entry name" value="AB_hydrolase_fold"/>
</dbReference>
<sequence>MIRSFCRSAAIVAAVALALPGAGRSADDPTLRPIQEEVWALPLILPTIAYVVRPVGPGPFPLAVMNHGVSLNPRDRSFFPLVEFRDAAMWFARRGYMVVAPSGSGYGAGALDMPERGLFSVFYSKIGSCNNPNFRDAGMATALLDQWIIDYMTDQKLAAPNSSIVIGQSAGGWGTIALSSQNLPSVKALIVFAGGRGGRVGGKPNNNCAPDKLVDATGGFGRTARTPMLWIYIENDTFFGPDLSRRMFDAYTGAGGNAEYHLMPPFGSEGHFFIDSPDAIPQWSPLVSQFLDARRERDGGG</sequence>
<dbReference type="SUPFAM" id="SSF53474">
    <property type="entry name" value="alpha/beta-Hydrolases"/>
    <property type="match status" value="1"/>
</dbReference>
<dbReference type="Gene3D" id="3.40.50.1820">
    <property type="entry name" value="alpha/beta hydrolase"/>
    <property type="match status" value="1"/>
</dbReference>